<evidence type="ECO:0000256" key="9">
    <source>
        <dbReference type="ARBA" id="ARBA00023180"/>
    </source>
</evidence>
<keyword evidence="9" id="KW-0325">Glycoprotein</keyword>
<evidence type="ECO:0000256" key="1">
    <source>
        <dbReference type="ARBA" id="ARBA00004479"/>
    </source>
</evidence>
<comment type="subcellular location">
    <subcellularLocation>
        <location evidence="1">Membrane</location>
        <topology evidence="1">Single-pass type I membrane protein</topology>
    </subcellularLocation>
</comment>
<keyword evidence="3" id="KW-0433">Leucine-rich repeat</keyword>
<keyword evidence="4" id="KW-0812">Transmembrane</keyword>
<keyword evidence="8" id="KW-0472">Membrane</keyword>
<dbReference type="InterPro" id="IPR053211">
    <property type="entry name" value="DNA_repair-toleration"/>
</dbReference>
<sequence>MSMKSNTNISTDQLALLALKTHVNSDLLSTNWSTATSICNWIGVTCGSRQQRVTALHLFGINLSGTIPPHLGNLSFFILLDIRNNNFYGALPIELAKLHRLKSLWLDNNNFNGEIPSWFGSISKLQNLSLSGKKFIGVIPSSLCSLSKLELLYLDYNNLQGQIPVAIRNLSKGTIPKEIKNLTMLKILYLGINDFQGPIPTNIVNLTLLEFLDFSSNNLTGHGGMISKYSNPHIKQPIVSSLRIICTTVT</sequence>
<dbReference type="STRING" id="3641.A0A061FB55"/>
<dbReference type="Pfam" id="PF08263">
    <property type="entry name" value="LRRNT_2"/>
    <property type="match status" value="1"/>
</dbReference>
<evidence type="ECO:0000256" key="7">
    <source>
        <dbReference type="ARBA" id="ARBA00022989"/>
    </source>
</evidence>
<keyword evidence="11" id="KW-0675">Receptor</keyword>
<feature type="domain" description="Leucine-rich repeat-containing N-terminal plant-type" evidence="10">
    <location>
        <begin position="10"/>
        <end position="46"/>
    </location>
</feature>
<keyword evidence="12" id="KW-1185">Reference proteome</keyword>
<dbReference type="InterPro" id="IPR032675">
    <property type="entry name" value="LRR_dom_sf"/>
</dbReference>
<dbReference type="GO" id="GO:0005886">
    <property type="term" value="C:plasma membrane"/>
    <property type="evidence" value="ECO:0000318"/>
    <property type="project" value="GO_Central"/>
</dbReference>
<dbReference type="HOGENOM" id="CLU_000288_18_22_1"/>
<evidence type="ECO:0000256" key="3">
    <source>
        <dbReference type="ARBA" id="ARBA00022614"/>
    </source>
</evidence>
<dbReference type="SUPFAM" id="SSF52058">
    <property type="entry name" value="L domain-like"/>
    <property type="match status" value="1"/>
</dbReference>
<evidence type="ECO:0000256" key="4">
    <source>
        <dbReference type="ARBA" id="ARBA00022692"/>
    </source>
</evidence>
<dbReference type="AlphaFoldDB" id="A0A061FB55"/>
<organism evidence="11 12">
    <name type="scientific">Theobroma cacao</name>
    <name type="common">Cacao</name>
    <name type="synonym">Cocoa</name>
    <dbReference type="NCBI Taxonomy" id="3641"/>
    <lineage>
        <taxon>Eukaryota</taxon>
        <taxon>Viridiplantae</taxon>
        <taxon>Streptophyta</taxon>
        <taxon>Embryophyta</taxon>
        <taxon>Tracheophyta</taxon>
        <taxon>Spermatophyta</taxon>
        <taxon>Magnoliopsida</taxon>
        <taxon>eudicotyledons</taxon>
        <taxon>Gunneridae</taxon>
        <taxon>Pentapetalae</taxon>
        <taxon>rosids</taxon>
        <taxon>malvids</taxon>
        <taxon>Malvales</taxon>
        <taxon>Malvaceae</taxon>
        <taxon>Byttnerioideae</taxon>
        <taxon>Theobroma</taxon>
    </lineage>
</organism>
<dbReference type="Gene3D" id="3.80.10.10">
    <property type="entry name" value="Ribonuclease Inhibitor"/>
    <property type="match status" value="2"/>
</dbReference>
<dbReference type="PANTHER" id="PTHR48060">
    <property type="entry name" value="DNA DAMAGE-REPAIR/TOLERATION PROTEIN DRT100"/>
    <property type="match status" value="1"/>
</dbReference>
<keyword evidence="7" id="KW-1133">Transmembrane helix</keyword>
<dbReference type="InterPro" id="IPR013210">
    <property type="entry name" value="LRR_N_plant-typ"/>
</dbReference>
<evidence type="ECO:0000259" key="10">
    <source>
        <dbReference type="Pfam" id="PF08263"/>
    </source>
</evidence>
<keyword evidence="6" id="KW-0677">Repeat</keyword>
<accession>A0A061FB55</accession>
<dbReference type="InParanoid" id="A0A061FB55"/>
<evidence type="ECO:0000256" key="6">
    <source>
        <dbReference type="ARBA" id="ARBA00022737"/>
    </source>
</evidence>
<dbReference type="eggNOG" id="ENOG502QPYS">
    <property type="taxonomic scope" value="Eukaryota"/>
</dbReference>
<proteinExistence type="inferred from homology"/>
<protein>
    <submittedName>
        <fullName evidence="11">EF-TU receptor</fullName>
    </submittedName>
</protein>
<reference evidence="11 12" key="1">
    <citation type="journal article" date="2013" name="Genome Biol.">
        <title>The genome sequence of the most widely cultivated cacao type and its use to identify candidate genes regulating pod color.</title>
        <authorList>
            <person name="Motamayor J.C."/>
            <person name="Mockaitis K."/>
            <person name="Schmutz J."/>
            <person name="Haiminen N."/>
            <person name="Iii D.L."/>
            <person name="Cornejo O."/>
            <person name="Findley S.D."/>
            <person name="Zheng P."/>
            <person name="Utro F."/>
            <person name="Royaert S."/>
            <person name="Saski C."/>
            <person name="Jenkins J."/>
            <person name="Podicheti R."/>
            <person name="Zhao M."/>
            <person name="Scheffler B.E."/>
            <person name="Stack J.C."/>
            <person name="Feltus F.A."/>
            <person name="Mustiga G.M."/>
            <person name="Amores F."/>
            <person name="Phillips W."/>
            <person name="Marelli J.P."/>
            <person name="May G.D."/>
            <person name="Shapiro H."/>
            <person name="Ma J."/>
            <person name="Bustamante C.D."/>
            <person name="Schnell R.J."/>
            <person name="Main D."/>
            <person name="Gilbert D."/>
            <person name="Parida L."/>
            <person name="Kuhn D.N."/>
        </authorList>
    </citation>
    <scope>NUCLEOTIDE SEQUENCE [LARGE SCALE GENOMIC DNA]</scope>
    <source>
        <strain evidence="12">cv. Matina 1-6</strain>
    </source>
</reference>
<gene>
    <name evidence="11" type="ORF">TCM_033408</name>
</gene>
<evidence type="ECO:0000313" key="12">
    <source>
        <dbReference type="Proteomes" id="UP000026915"/>
    </source>
</evidence>
<dbReference type="OMA" id="IVCANTH"/>
<comment type="similarity">
    <text evidence="2">Belongs to the RLP family.</text>
</comment>
<evidence type="ECO:0000313" key="11">
    <source>
        <dbReference type="EMBL" id="EOY14133.1"/>
    </source>
</evidence>
<dbReference type="EMBL" id="CM001885">
    <property type="protein sequence ID" value="EOY14133.1"/>
    <property type="molecule type" value="Genomic_DNA"/>
</dbReference>
<dbReference type="PANTHER" id="PTHR48060:SF21">
    <property type="entry name" value="L DOMAIN-LIKE PROTEIN"/>
    <property type="match status" value="1"/>
</dbReference>
<dbReference type="Gramene" id="EOY14133">
    <property type="protein sequence ID" value="EOY14133"/>
    <property type="gene ID" value="TCM_033408"/>
</dbReference>
<evidence type="ECO:0000256" key="5">
    <source>
        <dbReference type="ARBA" id="ARBA00022729"/>
    </source>
</evidence>
<dbReference type="Pfam" id="PF13855">
    <property type="entry name" value="LRR_8"/>
    <property type="match status" value="1"/>
</dbReference>
<dbReference type="GO" id="GO:0038023">
    <property type="term" value="F:signaling receptor activity"/>
    <property type="evidence" value="ECO:0000318"/>
    <property type="project" value="GO_Central"/>
</dbReference>
<name>A0A061FB55_THECC</name>
<evidence type="ECO:0000256" key="8">
    <source>
        <dbReference type="ARBA" id="ARBA00023136"/>
    </source>
</evidence>
<dbReference type="InterPro" id="IPR001611">
    <property type="entry name" value="Leu-rich_rpt"/>
</dbReference>
<dbReference type="Proteomes" id="UP000026915">
    <property type="component" value="Chromosome 7"/>
</dbReference>
<dbReference type="FunFam" id="3.80.10.10:FF:000275">
    <property type="entry name" value="Leucine-rich repeat receptor-like protein kinase"/>
    <property type="match status" value="1"/>
</dbReference>
<keyword evidence="5" id="KW-0732">Signal</keyword>
<evidence type="ECO:0000256" key="2">
    <source>
        <dbReference type="ARBA" id="ARBA00009592"/>
    </source>
</evidence>